<name>A0A7C3ZK18_9CYAN</name>
<dbReference type="Gene3D" id="3.40.50.1010">
    <property type="entry name" value="5'-nuclease"/>
    <property type="match status" value="1"/>
</dbReference>
<dbReference type="InterPro" id="IPR002716">
    <property type="entry name" value="PIN_dom"/>
</dbReference>
<reference evidence="2" key="1">
    <citation type="journal article" date="2020" name="mSystems">
        <title>Genome- and Community-Level Interaction Insights into Carbon Utilization and Element Cycling Functions of Hydrothermarchaeota in Hydrothermal Sediment.</title>
        <authorList>
            <person name="Zhou Z."/>
            <person name="Liu Y."/>
            <person name="Xu W."/>
            <person name="Pan J."/>
            <person name="Luo Z.H."/>
            <person name="Li M."/>
        </authorList>
    </citation>
    <scope>NUCLEOTIDE SEQUENCE [LARGE SCALE GENOMIC DNA]</scope>
    <source>
        <strain evidence="2">SpSt-374</strain>
    </source>
</reference>
<sequence length="73" mass="7898">MGITNTENIKFVEIGPSAGQLAGELRARYNLQLPDALQIATALVAGCEAFLTNDVQLKRITELKILLVSELEA</sequence>
<dbReference type="InterPro" id="IPR029060">
    <property type="entry name" value="PIN-like_dom_sf"/>
</dbReference>
<feature type="domain" description="PIN" evidence="1">
    <location>
        <begin position="7"/>
        <end position="62"/>
    </location>
</feature>
<gene>
    <name evidence="2" type="ORF">ENR15_22025</name>
</gene>
<dbReference type="EMBL" id="DSPX01000224">
    <property type="protein sequence ID" value="HGG03240.1"/>
    <property type="molecule type" value="Genomic_DNA"/>
</dbReference>
<comment type="caution">
    <text evidence="2">The sequence shown here is derived from an EMBL/GenBank/DDBJ whole genome shotgun (WGS) entry which is preliminary data.</text>
</comment>
<proteinExistence type="predicted"/>
<dbReference type="Pfam" id="PF01850">
    <property type="entry name" value="PIN"/>
    <property type="match status" value="1"/>
</dbReference>
<organism evidence="2">
    <name type="scientific">Planktothricoides sp. SpSt-374</name>
    <dbReference type="NCBI Taxonomy" id="2282167"/>
    <lineage>
        <taxon>Bacteria</taxon>
        <taxon>Bacillati</taxon>
        <taxon>Cyanobacteriota</taxon>
        <taxon>Cyanophyceae</taxon>
        <taxon>Oscillatoriophycideae</taxon>
        <taxon>Oscillatoriales</taxon>
        <taxon>Oscillatoriaceae</taxon>
        <taxon>Planktothricoides</taxon>
    </lineage>
</organism>
<evidence type="ECO:0000259" key="1">
    <source>
        <dbReference type="Pfam" id="PF01850"/>
    </source>
</evidence>
<evidence type="ECO:0000313" key="2">
    <source>
        <dbReference type="EMBL" id="HGG03240.1"/>
    </source>
</evidence>
<dbReference type="AlphaFoldDB" id="A0A7C3ZK18"/>
<protein>
    <submittedName>
        <fullName evidence="2">PIN domain-containing protein</fullName>
    </submittedName>
</protein>
<dbReference type="SUPFAM" id="SSF88723">
    <property type="entry name" value="PIN domain-like"/>
    <property type="match status" value="1"/>
</dbReference>
<accession>A0A7C3ZK18</accession>